<protein>
    <submittedName>
        <fullName evidence="1">Uncharacterized protein</fullName>
    </submittedName>
</protein>
<comment type="caution">
    <text evidence="1">The sequence shown here is derived from an EMBL/GenBank/DDBJ whole genome shotgun (WGS) entry which is preliminary data.</text>
</comment>
<dbReference type="AlphaFoldDB" id="A0AAD6Z2S0"/>
<sequence length="148" mass="16453">IQRLLKLSVKRSAHRDIVDEALGQIQAGKPASEIKLNTTIGVLRDRSVGWIVQAVHDINDPAIIQKAFEMCRVGDYNRSHTSLTSPEALGRLRRLREDNPALYAELTRLADAVTTVPVLEIEEEPFHEVDVYDDCDIPLNVVSGLLAS</sequence>
<feature type="non-terminal residue" evidence="1">
    <location>
        <position position="1"/>
    </location>
</feature>
<proteinExistence type="predicted"/>
<organism evidence="1 2">
    <name type="scientific">Mycena albidolilacea</name>
    <dbReference type="NCBI Taxonomy" id="1033008"/>
    <lineage>
        <taxon>Eukaryota</taxon>
        <taxon>Fungi</taxon>
        <taxon>Dikarya</taxon>
        <taxon>Basidiomycota</taxon>
        <taxon>Agaricomycotina</taxon>
        <taxon>Agaricomycetes</taxon>
        <taxon>Agaricomycetidae</taxon>
        <taxon>Agaricales</taxon>
        <taxon>Marasmiineae</taxon>
        <taxon>Mycenaceae</taxon>
        <taxon>Mycena</taxon>
    </lineage>
</organism>
<reference evidence="1" key="1">
    <citation type="submission" date="2023-03" db="EMBL/GenBank/DDBJ databases">
        <title>Massive genome expansion in bonnet fungi (Mycena s.s.) driven by repeated elements and novel gene families across ecological guilds.</title>
        <authorList>
            <consortium name="Lawrence Berkeley National Laboratory"/>
            <person name="Harder C.B."/>
            <person name="Miyauchi S."/>
            <person name="Viragh M."/>
            <person name="Kuo A."/>
            <person name="Thoen E."/>
            <person name="Andreopoulos B."/>
            <person name="Lu D."/>
            <person name="Skrede I."/>
            <person name="Drula E."/>
            <person name="Henrissat B."/>
            <person name="Morin E."/>
            <person name="Kohler A."/>
            <person name="Barry K."/>
            <person name="LaButti K."/>
            <person name="Morin E."/>
            <person name="Salamov A."/>
            <person name="Lipzen A."/>
            <person name="Mereny Z."/>
            <person name="Hegedus B."/>
            <person name="Baldrian P."/>
            <person name="Stursova M."/>
            <person name="Weitz H."/>
            <person name="Taylor A."/>
            <person name="Grigoriev I.V."/>
            <person name="Nagy L.G."/>
            <person name="Martin F."/>
            <person name="Kauserud H."/>
        </authorList>
    </citation>
    <scope>NUCLEOTIDE SEQUENCE</scope>
    <source>
        <strain evidence="1">CBHHK002</strain>
    </source>
</reference>
<name>A0AAD6Z2S0_9AGAR</name>
<dbReference type="Proteomes" id="UP001218218">
    <property type="component" value="Unassembled WGS sequence"/>
</dbReference>
<gene>
    <name evidence="1" type="ORF">DFH08DRAFT_638594</name>
</gene>
<dbReference type="EMBL" id="JARIHO010000099">
    <property type="protein sequence ID" value="KAJ7304729.1"/>
    <property type="molecule type" value="Genomic_DNA"/>
</dbReference>
<keyword evidence="2" id="KW-1185">Reference proteome</keyword>
<evidence type="ECO:0000313" key="2">
    <source>
        <dbReference type="Proteomes" id="UP001218218"/>
    </source>
</evidence>
<evidence type="ECO:0000313" key="1">
    <source>
        <dbReference type="EMBL" id="KAJ7304729.1"/>
    </source>
</evidence>
<feature type="non-terminal residue" evidence="1">
    <location>
        <position position="148"/>
    </location>
</feature>
<accession>A0AAD6Z2S0</accession>